<organism evidence="2 3">
    <name type="scientific">Gryllotalpicola protaetiae</name>
    <dbReference type="NCBI Taxonomy" id="2419771"/>
    <lineage>
        <taxon>Bacteria</taxon>
        <taxon>Bacillati</taxon>
        <taxon>Actinomycetota</taxon>
        <taxon>Actinomycetes</taxon>
        <taxon>Micrococcales</taxon>
        <taxon>Microbacteriaceae</taxon>
        <taxon>Gryllotalpicola</taxon>
    </lineage>
</organism>
<name>A0A387BQ77_9MICO</name>
<evidence type="ECO:0000313" key="3">
    <source>
        <dbReference type="Proteomes" id="UP000275069"/>
    </source>
</evidence>
<keyword evidence="3" id="KW-1185">Reference proteome</keyword>
<protein>
    <recommendedName>
        <fullName evidence="4">TolB-like translocation protein</fullName>
    </recommendedName>
</protein>
<gene>
    <name evidence="2" type="ORF">D7I44_06315</name>
</gene>
<dbReference type="InterPro" id="IPR011042">
    <property type="entry name" value="6-blade_b-propeller_TolB-like"/>
</dbReference>
<sequence length="337" mass="35696">MIAVITACALILGGAVSYGMVAFAAYQKQQNAPSDVAARHATDASAEAAGERIVFRDTAPGQDYGHVASVPLASPKGTRTVTPLVCDRVYETEKYESCLQTDAGVVTTYTATLFDKSGGVVKKWGLPGLPSRTRISHDDKLVAFTSFVTGSAYATVGFSTATDIYSIADGHDYGNIEQFTLYIDGAVNTAADRNIWGVTFVPGDDNAFYATAATAGHTYLVRGSLSARTLTEVHETAECPSVSPDGTRVAFKVNISKTSTAYWSVAVMDIATGKVTLMPDKRDIDDQVEWLDDSTLLYGVPHAGTPGDYDVWETAADGSGSPSLLIPHAWSPAVIAQ</sequence>
<dbReference type="RefSeq" id="WP_120788712.1">
    <property type="nucleotide sequence ID" value="NZ_CP032624.1"/>
</dbReference>
<evidence type="ECO:0000313" key="2">
    <source>
        <dbReference type="EMBL" id="AYG03180.1"/>
    </source>
</evidence>
<feature type="chain" id="PRO_5017433851" description="TolB-like translocation protein" evidence="1">
    <location>
        <begin position="25"/>
        <end position="337"/>
    </location>
</feature>
<dbReference type="OrthoDB" id="9808778at2"/>
<dbReference type="EMBL" id="CP032624">
    <property type="protein sequence ID" value="AYG03180.1"/>
    <property type="molecule type" value="Genomic_DNA"/>
</dbReference>
<dbReference type="KEGG" id="gry:D7I44_06315"/>
<dbReference type="Gene3D" id="2.120.10.30">
    <property type="entry name" value="TolB, C-terminal domain"/>
    <property type="match status" value="1"/>
</dbReference>
<proteinExistence type="predicted"/>
<feature type="signal peptide" evidence="1">
    <location>
        <begin position="1"/>
        <end position="24"/>
    </location>
</feature>
<keyword evidence="1" id="KW-0732">Signal</keyword>
<evidence type="ECO:0000256" key="1">
    <source>
        <dbReference type="SAM" id="SignalP"/>
    </source>
</evidence>
<dbReference type="Proteomes" id="UP000275069">
    <property type="component" value="Chromosome"/>
</dbReference>
<evidence type="ECO:0008006" key="4">
    <source>
        <dbReference type="Google" id="ProtNLM"/>
    </source>
</evidence>
<reference evidence="2 3" key="1">
    <citation type="submission" date="2018-09" db="EMBL/GenBank/DDBJ databases">
        <title>Genome sequencing of strain 2DFW10M-5.</title>
        <authorList>
            <person name="Heo J."/>
            <person name="Kim S.-J."/>
            <person name="Kwon S.-W."/>
        </authorList>
    </citation>
    <scope>NUCLEOTIDE SEQUENCE [LARGE SCALE GENOMIC DNA]</scope>
    <source>
        <strain evidence="2 3">2DFW10M-5</strain>
    </source>
</reference>
<dbReference type="SUPFAM" id="SSF82171">
    <property type="entry name" value="DPP6 N-terminal domain-like"/>
    <property type="match status" value="1"/>
</dbReference>
<accession>A0A387BQ77</accession>
<dbReference type="AlphaFoldDB" id="A0A387BQ77"/>